<dbReference type="InterPro" id="IPR057434">
    <property type="entry name" value="LMF1/2_N"/>
</dbReference>
<keyword evidence="1" id="KW-0472">Membrane</keyword>
<evidence type="ECO:0000259" key="2">
    <source>
        <dbReference type="Pfam" id="PF06762"/>
    </source>
</evidence>
<name>A0AAE0L8N5_9CHLO</name>
<keyword evidence="1" id="KW-1133">Transmembrane helix</keyword>
<evidence type="ECO:0000313" key="4">
    <source>
        <dbReference type="Proteomes" id="UP001190700"/>
    </source>
</evidence>
<reference evidence="3 4" key="1">
    <citation type="journal article" date="2015" name="Genome Biol. Evol.">
        <title>Comparative Genomics of a Bacterivorous Green Alga Reveals Evolutionary Causalities and Consequences of Phago-Mixotrophic Mode of Nutrition.</title>
        <authorList>
            <person name="Burns J.A."/>
            <person name="Paasch A."/>
            <person name="Narechania A."/>
            <person name="Kim E."/>
        </authorList>
    </citation>
    <scope>NUCLEOTIDE SEQUENCE [LARGE SCALE GENOMIC DNA]</scope>
    <source>
        <strain evidence="3 4">PLY_AMNH</strain>
    </source>
</reference>
<dbReference type="GO" id="GO:0051604">
    <property type="term" value="P:protein maturation"/>
    <property type="evidence" value="ECO:0007669"/>
    <property type="project" value="InterPro"/>
</dbReference>
<dbReference type="PANTHER" id="PTHR14463">
    <property type="entry name" value="LIPASE MATURATION FACTOR"/>
    <property type="match status" value="1"/>
</dbReference>
<feature type="transmembrane region" description="Helical" evidence="1">
    <location>
        <begin position="55"/>
        <end position="73"/>
    </location>
</feature>
<evidence type="ECO:0000256" key="1">
    <source>
        <dbReference type="SAM" id="Phobius"/>
    </source>
</evidence>
<proteinExistence type="predicted"/>
<accession>A0AAE0L8N5</accession>
<protein>
    <recommendedName>
        <fullName evidence="2">Lipase maturation factor 1/2 N-terminal domain-containing protein</fullName>
    </recommendedName>
</protein>
<dbReference type="InterPro" id="IPR009613">
    <property type="entry name" value="LMF"/>
</dbReference>
<feature type="transmembrane region" description="Helical" evidence="1">
    <location>
        <begin position="109"/>
        <end position="142"/>
    </location>
</feature>
<dbReference type="PANTHER" id="PTHR14463:SF10">
    <property type="entry name" value="LIPASE MATURATION FACTOR 1"/>
    <property type="match status" value="1"/>
</dbReference>
<evidence type="ECO:0000313" key="3">
    <source>
        <dbReference type="EMBL" id="KAK3276211.1"/>
    </source>
</evidence>
<organism evidence="3 4">
    <name type="scientific">Cymbomonas tetramitiformis</name>
    <dbReference type="NCBI Taxonomy" id="36881"/>
    <lineage>
        <taxon>Eukaryota</taxon>
        <taxon>Viridiplantae</taxon>
        <taxon>Chlorophyta</taxon>
        <taxon>Pyramimonadophyceae</taxon>
        <taxon>Pyramimonadales</taxon>
        <taxon>Pyramimonadaceae</taxon>
        <taxon>Cymbomonas</taxon>
    </lineage>
</organism>
<keyword evidence="1" id="KW-0812">Transmembrane</keyword>
<feature type="domain" description="Lipase maturation factor 1/2 N-terminal" evidence="2">
    <location>
        <begin position="151"/>
        <end position="311"/>
    </location>
</feature>
<comment type="caution">
    <text evidence="3">The sequence shown here is derived from an EMBL/GenBank/DDBJ whole genome shotgun (WGS) entry which is preliminary data.</text>
</comment>
<dbReference type="AlphaFoldDB" id="A0AAE0L8N5"/>
<dbReference type="Pfam" id="PF06762">
    <property type="entry name" value="LMF1"/>
    <property type="match status" value="1"/>
</dbReference>
<gene>
    <name evidence="3" type="ORF">CYMTET_15698</name>
</gene>
<dbReference type="Proteomes" id="UP001190700">
    <property type="component" value="Unassembled WGS sequence"/>
</dbReference>
<keyword evidence="4" id="KW-1185">Reference proteome</keyword>
<dbReference type="GO" id="GO:0005789">
    <property type="term" value="C:endoplasmic reticulum membrane"/>
    <property type="evidence" value="ECO:0007669"/>
    <property type="project" value="TreeGrafter"/>
</dbReference>
<sequence length="610" mass="65972">MVLWYPAKSPFRKRPRFREVGDDEAEELQRFHEELGEKRILEEFPSETYWLTRVLLLRSLAFVFVAGFLTSALQNRALIGSDGLDPVQPGQRPTYAFDLFGFGDLQLDLVAWLGVALSLALLTSTLNSALVVVLIWLLYLSIVNLGSHFIMSYGWEWQMLETCFLAIFLLPVFSVSSLPRGSPTPTAVIWLFRWLAFRVMLGAGLSKINASPCWRQLTCTTTHYMTQPNPNPLAWFMHRMPLPVHKAEVLVNHFAELAAPWSLLAPLRRVRHVGAVVQMFYQACIISTGNYAFINWITLVPFVACFDDRVLALLFSEDTCRYALSCAATELGAVTAARPVTVNEITRPGGVEDAGLPPRSYIRRRMRLLVQVGLVAFIAYKSAGPVKEMTSAHPWLNFYDNWFFVNAYGVFGFINKERYNLVLSYTHGADLWHPLDFKCYPVTGWVGGAVQDGQVGGRSDGVGGRAQWTGQVGVCSDGVGWAGAVTGAGGRSSGWGRWAAHLTGQVGGAVTGQVAASDGAVTGQVGVASDGVGGRRADGGQVGVCADGAGGRCSDGAGGHVRWRGGRCKTGQVGGRESDGVGGRCNDGAGGRAVTGQVGVRSDGVGGRAQ</sequence>
<dbReference type="EMBL" id="LGRX02006701">
    <property type="protein sequence ID" value="KAK3276211.1"/>
    <property type="molecule type" value="Genomic_DNA"/>
</dbReference>